<feature type="compositionally biased region" description="Low complexity" evidence="1">
    <location>
        <begin position="62"/>
        <end position="84"/>
    </location>
</feature>
<feature type="transmembrane region" description="Helical" evidence="2">
    <location>
        <begin position="669"/>
        <end position="687"/>
    </location>
</feature>
<keyword evidence="2" id="KW-0472">Membrane</keyword>
<feature type="transmembrane region" description="Helical" evidence="2">
    <location>
        <begin position="528"/>
        <end position="548"/>
    </location>
</feature>
<feature type="transmembrane region" description="Helical" evidence="2">
    <location>
        <begin position="263"/>
        <end position="280"/>
    </location>
</feature>
<dbReference type="KEGG" id="psd:DSC_13130"/>
<evidence type="ECO:0000313" key="3">
    <source>
        <dbReference type="EMBL" id="AER57270.1"/>
    </source>
</evidence>
<feature type="transmembrane region" description="Helical" evidence="2">
    <location>
        <begin position="208"/>
        <end position="229"/>
    </location>
</feature>
<keyword evidence="4" id="KW-1185">Reference proteome</keyword>
<feature type="transmembrane region" description="Helical" evidence="2">
    <location>
        <begin position="421"/>
        <end position="440"/>
    </location>
</feature>
<feature type="transmembrane region" description="Helical" evidence="2">
    <location>
        <begin position="860"/>
        <end position="883"/>
    </location>
</feature>
<dbReference type="PIRSF" id="PIRSF035905">
    <property type="entry name" value="UCP035905_mp"/>
    <property type="match status" value="1"/>
</dbReference>
<feature type="compositionally biased region" description="Pro residues" evidence="1">
    <location>
        <begin position="91"/>
        <end position="130"/>
    </location>
</feature>
<sequence length="898" mass="95145">MQALIVLLGLVVLAVPVLLVVALVSIRGLRRRIEQLEQDLASVWRPARGATPWATERDSVRPQADAGPAPAPVAQAPRAAAATPPRTPEDAAPPPRAPETAAPPSPGPSTPPPLPESPPRPAFQPAPAPPRPDPIITLLAAARRWFTEGNVPVKVGMLVLLAGVAALLKYAGDQGWLRLPIELRYAGIAAAALGGLVFGWRQRARRRGFALALQGGAIGVLLLTVFAAFKVSGLIPAAAAFALSVVLVAGMCVLAVLQESRTLAVLATLAGFLAPIWLSTGSGNHVALFSYYALLNAGVFAIAWVRSWRVLNLLGFVFTFGIGTVWGVLDYRPDKFASTEPFLLLFFAFYLLIPVLHARRGDDRARVVDGSLLFGTPLVAFCLQAGLLQGDGLPLALCALALAALYAGLAAWLLRDARTALLGYGHALLAVGFATLAVPLALSARATASVFALEGAGLVWLGLRQQRRLPVVSGVLLQLAAAVAFVIGLEATSRDATVLANPTCMSALLIALGGFASAWALRVQRRVLALLSYLWALGWWSGAGLHEILRFASAPHQPDLVLAGLALTAWLAAEVQRRHPDAALAWTTTGGFALAMPVTLWQVAAHAQPFAGAGAAAWAVFAVLGVRARCCLRGAEGRAAQAAQLIWWLVWPWLLSLAGRWLAGELHLAEGWGWALLAWPWLFLAALSLQRWHWLAWPRGAALDPGRLALQGTVFAVLTVGWVASLFARLGAAPLPWLPLFNPAELAQLAVIVLLAHWLWRGAVPAAWAPRRGMLMAGAGLVLATSSTLHTVHHWAQVPWDAGLWSTGIAQTSLTVVWSVLGVIGWVMGSRRGQRGLWLGGALLMGLVLAKLMLIDRQHLGNLLGIGSFIAYGLLCTVVGYFAPAPPRAVAADLEVDA</sequence>
<organism evidence="3 4">
    <name type="scientific">Pseudoxanthomonas spadix (strain BD-a59)</name>
    <dbReference type="NCBI Taxonomy" id="1045855"/>
    <lineage>
        <taxon>Bacteria</taxon>
        <taxon>Pseudomonadati</taxon>
        <taxon>Pseudomonadota</taxon>
        <taxon>Gammaproteobacteria</taxon>
        <taxon>Lysobacterales</taxon>
        <taxon>Lysobacteraceae</taxon>
        <taxon>Pseudoxanthomonas</taxon>
    </lineage>
</organism>
<dbReference type="AlphaFoldDB" id="G7USL9"/>
<protein>
    <submittedName>
        <fullName evidence="3">Membrane protein</fullName>
    </submittedName>
</protein>
<dbReference type="PANTHER" id="PTHR38434:SF1">
    <property type="entry name" value="BLL2549 PROTEIN"/>
    <property type="match status" value="1"/>
</dbReference>
<feature type="transmembrane region" description="Helical" evidence="2">
    <location>
        <begin position="610"/>
        <end position="630"/>
    </location>
</feature>
<gene>
    <name evidence="3" type="ordered locus">DSC_13130</name>
</gene>
<feature type="transmembrane region" description="Helical" evidence="2">
    <location>
        <begin position="740"/>
        <end position="760"/>
    </location>
</feature>
<feature type="transmembrane region" description="Helical" evidence="2">
    <location>
        <begin position="6"/>
        <end position="26"/>
    </location>
</feature>
<dbReference type="PANTHER" id="PTHR38434">
    <property type="entry name" value="BLL2549 PROTEIN"/>
    <property type="match status" value="1"/>
</dbReference>
<dbReference type="HOGENOM" id="CLU_006561_0_0_6"/>
<dbReference type="OrthoDB" id="207428at2"/>
<name>G7USL9_PSEUP</name>
<feature type="transmembrane region" description="Helical" evidence="2">
    <location>
        <begin position="499"/>
        <end position="521"/>
    </location>
</feature>
<reference evidence="3 4" key="1">
    <citation type="journal article" date="2012" name="J. Bacteriol.">
        <title>Complete Genome Sequence of the BTEX-Degrading Bacterium Pseudoxanthomonas spadix BD-a59.</title>
        <authorList>
            <person name="Lee S.H."/>
            <person name="Jin H.M."/>
            <person name="Lee H.J."/>
            <person name="Kim J.M."/>
            <person name="Jeon C.O."/>
        </authorList>
    </citation>
    <scope>NUCLEOTIDE SEQUENCE [LARGE SCALE GENOMIC DNA]</scope>
    <source>
        <strain evidence="3 4">BD-a59</strain>
    </source>
</reference>
<feature type="transmembrane region" description="Helical" evidence="2">
    <location>
        <begin position="183"/>
        <end position="201"/>
    </location>
</feature>
<dbReference type="InterPro" id="IPR019286">
    <property type="entry name" value="DUF2339_TM"/>
</dbReference>
<dbReference type="EMBL" id="CP003093">
    <property type="protein sequence ID" value="AER57270.1"/>
    <property type="molecule type" value="Genomic_DNA"/>
</dbReference>
<feature type="transmembrane region" description="Helical" evidence="2">
    <location>
        <begin position="286"/>
        <end position="305"/>
    </location>
</feature>
<dbReference type="Pfam" id="PF10101">
    <property type="entry name" value="DUF2339"/>
    <property type="match status" value="1"/>
</dbReference>
<evidence type="ECO:0000313" key="4">
    <source>
        <dbReference type="Proteomes" id="UP000005870"/>
    </source>
</evidence>
<dbReference type="RefSeq" id="WP_014161443.1">
    <property type="nucleotide sequence ID" value="NC_016147.2"/>
</dbReference>
<feature type="transmembrane region" description="Helical" evidence="2">
    <location>
        <begin position="836"/>
        <end position="854"/>
    </location>
</feature>
<feature type="transmembrane region" description="Helical" evidence="2">
    <location>
        <begin position="642"/>
        <end position="663"/>
    </location>
</feature>
<dbReference type="STRING" id="1045855.DSC_13130"/>
<feature type="region of interest" description="Disordered" evidence="1">
    <location>
        <begin position="52"/>
        <end position="130"/>
    </location>
</feature>
<evidence type="ECO:0000256" key="1">
    <source>
        <dbReference type="SAM" id="MobiDB-lite"/>
    </source>
</evidence>
<feature type="transmembrane region" description="Helical" evidence="2">
    <location>
        <begin position="341"/>
        <end position="358"/>
    </location>
</feature>
<dbReference type="eggNOG" id="COG5373">
    <property type="taxonomic scope" value="Bacteria"/>
</dbReference>
<dbReference type="Proteomes" id="UP000005870">
    <property type="component" value="Chromosome"/>
</dbReference>
<feature type="transmembrane region" description="Helical" evidence="2">
    <location>
        <begin position="475"/>
        <end position="493"/>
    </location>
</feature>
<proteinExistence type="predicted"/>
<feature type="transmembrane region" description="Helical" evidence="2">
    <location>
        <begin position="446"/>
        <end position="463"/>
    </location>
</feature>
<feature type="transmembrane region" description="Helical" evidence="2">
    <location>
        <begin position="393"/>
        <end position="414"/>
    </location>
</feature>
<feature type="transmembrane region" description="Helical" evidence="2">
    <location>
        <begin position="370"/>
        <end position="387"/>
    </location>
</feature>
<dbReference type="InterPro" id="IPR014600">
    <property type="entry name" value="UCP035905_mem"/>
</dbReference>
<feature type="transmembrane region" description="Helical" evidence="2">
    <location>
        <begin position="808"/>
        <end position="829"/>
    </location>
</feature>
<feature type="transmembrane region" description="Helical" evidence="2">
    <location>
        <begin position="151"/>
        <end position="171"/>
    </location>
</feature>
<accession>G7USL9</accession>
<evidence type="ECO:0000256" key="2">
    <source>
        <dbReference type="SAM" id="Phobius"/>
    </source>
</evidence>
<feature type="transmembrane region" description="Helical" evidence="2">
    <location>
        <begin position="772"/>
        <end position="796"/>
    </location>
</feature>
<feature type="transmembrane region" description="Helical" evidence="2">
    <location>
        <begin position="235"/>
        <end position="256"/>
    </location>
</feature>
<feature type="transmembrane region" description="Helical" evidence="2">
    <location>
        <begin position="310"/>
        <end position="329"/>
    </location>
</feature>
<feature type="transmembrane region" description="Helical" evidence="2">
    <location>
        <begin position="708"/>
        <end position="728"/>
    </location>
</feature>
<keyword evidence="2" id="KW-1133">Transmembrane helix</keyword>
<keyword evidence="2" id="KW-0812">Transmembrane</keyword>